<evidence type="ECO:0000313" key="1">
    <source>
        <dbReference type="EMBL" id="AAM30679.1"/>
    </source>
</evidence>
<proteinExistence type="predicted"/>
<dbReference type="KEGG" id="mma:MM_0983"/>
<dbReference type="HOGENOM" id="CLU_091350_1_0_2"/>
<dbReference type="AlphaFoldDB" id="Q8PY81"/>
<dbReference type="Proteomes" id="UP000000595">
    <property type="component" value="Chromosome"/>
</dbReference>
<gene>
    <name evidence="1" type="ordered locus">MM_0983</name>
</gene>
<dbReference type="EMBL" id="AE008384">
    <property type="protein sequence ID" value="AAM30679.1"/>
    <property type="molecule type" value="Genomic_DNA"/>
</dbReference>
<dbReference type="PATRIC" id="fig|192952.21.peg.1158"/>
<dbReference type="eggNOG" id="arCOG05003">
    <property type="taxonomic scope" value="Archaea"/>
</dbReference>
<protein>
    <submittedName>
        <fullName evidence="1">Conserved protein</fullName>
    </submittedName>
</protein>
<name>Q8PY81_METMA</name>
<evidence type="ECO:0000313" key="2">
    <source>
        <dbReference type="Proteomes" id="UP000000595"/>
    </source>
</evidence>
<accession>Q8PY81</accession>
<sequence>MEIFIPAKFIYDCSTYRVKDPGRKSVQCALCRNKECLIGKNCSVIKSGLDYSGDNLKSIQISAWLESDPTKRTKLEEIAIYSKRLGYRKIGIAFCIEHEREARLVYDILSRYFDVFSVCCKVCSIEKESLDIRKTVESEFEAACNPIGQALLLNDDRTDLNIMLGLKTGYDILFAKYSEAPSITLPLLELPSTGDSEIDFIE</sequence>
<reference evidence="1 2" key="1">
    <citation type="journal article" date="2002" name="J. Mol. Microbiol. Biotechnol.">
        <title>The genome of Methanosarcina mazei: evidence for lateral gene transfer between Bacteria and Archaea.</title>
        <authorList>
            <person name="Deppenmeier U."/>
            <person name="Johann A."/>
            <person name="Hartsch T."/>
            <person name="Merkl R."/>
            <person name="Schmitz R.A."/>
            <person name="Martinez-Arias R."/>
            <person name="Henne A."/>
            <person name="Wiezer A."/>
            <person name="Baumer S."/>
            <person name="Jacobi C."/>
            <person name="Bruggemann H."/>
            <person name="Lienard T."/>
            <person name="Christmann A."/>
            <person name="Bomeke M."/>
            <person name="Steckel S."/>
            <person name="Bhattacharyya A."/>
            <person name="Lykidis A."/>
            <person name="Overbeek R."/>
            <person name="Klenk H.P."/>
            <person name="Gunsalus R.P."/>
            <person name="Fritz H.J."/>
            <person name="Gottschalk G."/>
        </authorList>
    </citation>
    <scope>NUCLEOTIDE SEQUENCE [LARGE SCALE GENOMIC DNA]</scope>
    <source>
        <strain evidence="2">ATCC BAA-159 / DSM 3647 / Goe1 / Go1 / JCM 11833 / OCM 88</strain>
    </source>
</reference>
<dbReference type="InterPro" id="IPR014997">
    <property type="entry name" value="DUF1847"/>
</dbReference>
<dbReference type="Pfam" id="PF08901">
    <property type="entry name" value="DUF1847"/>
    <property type="match status" value="1"/>
</dbReference>
<organism evidence="1 2">
    <name type="scientific">Methanosarcina mazei (strain ATCC BAA-159 / DSM 3647 / Goe1 / Go1 / JCM 11833 / OCM 88)</name>
    <name type="common">Methanosarcina frisia</name>
    <dbReference type="NCBI Taxonomy" id="192952"/>
    <lineage>
        <taxon>Archaea</taxon>
        <taxon>Methanobacteriati</taxon>
        <taxon>Methanobacteriota</taxon>
        <taxon>Stenosarchaea group</taxon>
        <taxon>Methanomicrobia</taxon>
        <taxon>Methanosarcinales</taxon>
        <taxon>Methanosarcinaceae</taxon>
        <taxon>Methanosarcina</taxon>
    </lineage>
</organism>